<feature type="domain" description="MacB-like periplasmic core" evidence="8">
    <location>
        <begin position="20"/>
        <end position="235"/>
    </location>
</feature>
<dbReference type="EMBL" id="JAPOHD010000005">
    <property type="protein sequence ID" value="MCY1719273.1"/>
    <property type="molecule type" value="Genomic_DNA"/>
</dbReference>
<dbReference type="RefSeq" id="WP_343331608.1">
    <property type="nucleotide sequence ID" value="NZ_JAPOHD010000005.1"/>
</dbReference>
<evidence type="ECO:0000259" key="8">
    <source>
        <dbReference type="Pfam" id="PF12704"/>
    </source>
</evidence>
<feature type="transmembrane region" description="Helical" evidence="6">
    <location>
        <begin position="292"/>
        <end position="312"/>
    </location>
</feature>
<feature type="transmembrane region" description="Helical" evidence="6">
    <location>
        <begin position="434"/>
        <end position="454"/>
    </location>
</feature>
<proteinExistence type="predicted"/>
<evidence type="ECO:0000256" key="1">
    <source>
        <dbReference type="ARBA" id="ARBA00004651"/>
    </source>
</evidence>
<feature type="domain" description="MacB-like periplasmic core" evidence="8">
    <location>
        <begin position="434"/>
        <end position="603"/>
    </location>
</feature>
<keyword evidence="4 6" id="KW-1133">Transmembrane helix</keyword>
<evidence type="ECO:0000256" key="4">
    <source>
        <dbReference type="ARBA" id="ARBA00022989"/>
    </source>
</evidence>
<dbReference type="PANTHER" id="PTHR30572:SF18">
    <property type="entry name" value="ABC-TYPE MACROLIDE FAMILY EXPORT SYSTEM PERMEASE COMPONENT 2"/>
    <property type="match status" value="1"/>
</dbReference>
<keyword evidence="10" id="KW-1185">Reference proteome</keyword>
<dbReference type="InterPro" id="IPR025857">
    <property type="entry name" value="MacB_PCD"/>
</dbReference>
<feature type="domain" description="ABC3 transporter permease C-terminal" evidence="7">
    <location>
        <begin position="678"/>
        <end position="791"/>
    </location>
</feature>
<dbReference type="Proteomes" id="UP001145087">
    <property type="component" value="Unassembled WGS sequence"/>
</dbReference>
<dbReference type="GO" id="GO:0005886">
    <property type="term" value="C:plasma membrane"/>
    <property type="evidence" value="ECO:0007669"/>
    <property type="project" value="UniProtKB-SubCell"/>
</dbReference>
<feature type="domain" description="ABC3 transporter permease C-terminal" evidence="7">
    <location>
        <begin position="298"/>
        <end position="415"/>
    </location>
</feature>
<evidence type="ECO:0000313" key="10">
    <source>
        <dbReference type="Proteomes" id="UP001145087"/>
    </source>
</evidence>
<feature type="transmembrane region" description="Helical" evidence="6">
    <location>
        <begin position="339"/>
        <end position="368"/>
    </location>
</feature>
<evidence type="ECO:0000256" key="5">
    <source>
        <dbReference type="ARBA" id="ARBA00023136"/>
    </source>
</evidence>
<evidence type="ECO:0000256" key="2">
    <source>
        <dbReference type="ARBA" id="ARBA00022475"/>
    </source>
</evidence>
<sequence length="798" mass="90271">MFRSYLKTTFRNLMRNKFYSAINVVGLAIGIMACVLILLYVLSELSYDKFHEREDRIYRVNLFAVLSDDNINQPVTNPPLAAAMQGEIPEVEEAVRISNFEQPVIRHNNDVFNETKWFFADPGFFKVFSASFIYGSPENALTQPNTVVLTETTANRYFGNINPVGKYLTWENDRDFLVTGVIEDYPENSHIKPDFLASFKGSALDKNMEWINNMVYTYFLLEDGYTKDDVDAKLEGLVTKYVGPAVKQAMGVSFEEMLAQGLKYRWYAQPLSEIHFDREVSSGPEPLGNRNYMFIFSIIAVFILLIACINYMNMSTARSSNRAKEVGIKKSLGSNRNSLIAQFLSESIIITFIALILALVFVKLFLPVFNNLIEKQLLLHYFDNFKTIPLLVAFGIAIGIIAGSYPAFFLASFNPVKVMKGVHKSEGSHGKLRSALVIFQLIVSIGLFSGTFVISKQLNFIQNKELGFNKENLVVINKADYLGNRISSFKNELLAQSGIVQITNTSSIPGRILTSSTFYHQTANDSRGMNYLYTDDDFLKTYQVELKEGRFFEEGNQSNVRSVVLNESAIKRLNIEDPIGKKVYEGKKTDETAFTIIGVVKDFHCESLHQEMSALVLFNGRGQNLTVRISGDIQQNMKTIENTWDKFANGQKLDYVFFDEDFGRLYKAEVQTRKIVSIFSALAILIACLGLLALAAFVAEQRTKEIGIRKVNGATISEVLYSLNKDFIKWVAIAFVIAVPGAWYLMNNWLENFAYKTTLSWWIFALAGVLALGIALLTVSWQSWRAATRNPVEALRYE</sequence>
<keyword evidence="5 6" id="KW-0472">Membrane</keyword>
<dbReference type="InterPro" id="IPR003838">
    <property type="entry name" value="ABC3_permease_C"/>
</dbReference>
<feature type="transmembrane region" description="Helical" evidence="6">
    <location>
        <begin position="388"/>
        <end position="413"/>
    </location>
</feature>
<dbReference type="PANTHER" id="PTHR30572">
    <property type="entry name" value="MEMBRANE COMPONENT OF TRANSPORTER-RELATED"/>
    <property type="match status" value="1"/>
</dbReference>
<keyword evidence="2" id="KW-1003">Cell membrane</keyword>
<feature type="transmembrane region" description="Helical" evidence="6">
    <location>
        <begin position="675"/>
        <end position="699"/>
    </location>
</feature>
<comment type="subcellular location">
    <subcellularLocation>
        <location evidence="1">Cell membrane</location>
        <topology evidence="1">Multi-pass membrane protein</topology>
    </subcellularLocation>
</comment>
<evidence type="ECO:0000313" key="9">
    <source>
        <dbReference type="EMBL" id="MCY1719273.1"/>
    </source>
</evidence>
<name>A0A9X3FB28_9BACT</name>
<dbReference type="AlphaFoldDB" id="A0A9X3FB28"/>
<feature type="transmembrane region" description="Helical" evidence="6">
    <location>
        <begin position="727"/>
        <end position="746"/>
    </location>
</feature>
<evidence type="ECO:0000259" key="7">
    <source>
        <dbReference type="Pfam" id="PF02687"/>
    </source>
</evidence>
<accession>A0A9X3FB28</accession>
<dbReference type="InterPro" id="IPR050250">
    <property type="entry name" value="Macrolide_Exporter_MacB"/>
</dbReference>
<keyword evidence="3 6" id="KW-0812">Transmembrane</keyword>
<feature type="transmembrane region" description="Helical" evidence="6">
    <location>
        <begin position="21"/>
        <end position="42"/>
    </location>
</feature>
<dbReference type="GO" id="GO:0022857">
    <property type="term" value="F:transmembrane transporter activity"/>
    <property type="evidence" value="ECO:0007669"/>
    <property type="project" value="TreeGrafter"/>
</dbReference>
<protein>
    <submittedName>
        <fullName evidence="9">ABC transporter permease</fullName>
    </submittedName>
</protein>
<dbReference type="PROSITE" id="PS51257">
    <property type="entry name" value="PROKAR_LIPOPROTEIN"/>
    <property type="match status" value="1"/>
</dbReference>
<reference evidence="9" key="1">
    <citation type="submission" date="2022-11" db="EMBL/GenBank/DDBJ databases">
        <title>Marilongibacter aestuarii gen. nov., sp. nov., isolated from tidal flat sediment.</title>
        <authorList>
            <person name="Jiayan W."/>
        </authorList>
    </citation>
    <scope>NUCLEOTIDE SEQUENCE</scope>
    <source>
        <strain evidence="9">Z1-6</strain>
    </source>
</reference>
<gene>
    <name evidence="9" type="ORF">OU798_02915</name>
</gene>
<evidence type="ECO:0000256" key="6">
    <source>
        <dbReference type="SAM" id="Phobius"/>
    </source>
</evidence>
<comment type="caution">
    <text evidence="9">The sequence shown here is derived from an EMBL/GenBank/DDBJ whole genome shotgun (WGS) entry which is preliminary data.</text>
</comment>
<evidence type="ECO:0000256" key="3">
    <source>
        <dbReference type="ARBA" id="ARBA00022692"/>
    </source>
</evidence>
<feature type="transmembrane region" description="Helical" evidence="6">
    <location>
        <begin position="758"/>
        <end position="779"/>
    </location>
</feature>
<organism evidence="9 10">
    <name type="scientific">Draconibacterium aestuarii</name>
    <dbReference type="NCBI Taxonomy" id="2998507"/>
    <lineage>
        <taxon>Bacteria</taxon>
        <taxon>Pseudomonadati</taxon>
        <taxon>Bacteroidota</taxon>
        <taxon>Bacteroidia</taxon>
        <taxon>Marinilabiliales</taxon>
        <taxon>Prolixibacteraceae</taxon>
        <taxon>Draconibacterium</taxon>
    </lineage>
</organism>
<dbReference type="Pfam" id="PF02687">
    <property type="entry name" value="FtsX"/>
    <property type="match status" value="2"/>
</dbReference>
<dbReference type="Pfam" id="PF12704">
    <property type="entry name" value="MacB_PCD"/>
    <property type="match status" value="2"/>
</dbReference>